<protein>
    <recommendedName>
        <fullName evidence="1">Reverse transcriptase/retrotransposon-derived protein RNase H-like domain-containing protein</fullName>
    </recommendedName>
</protein>
<dbReference type="FunFam" id="3.30.70.270:FF:000115">
    <property type="entry name" value="Polyprotein of retroviral origin, putative"/>
    <property type="match status" value="1"/>
</dbReference>
<dbReference type="CDD" id="cd09274">
    <property type="entry name" value="RNase_HI_RT_Ty3"/>
    <property type="match status" value="1"/>
</dbReference>
<dbReference type="InterPro" id="IPR043502">
    <property type="entry name" value="DNA/RNA_pol_sf"/>
</dbReference>
<proteinExistence type="predicted"/>
<gene>
    <name evidence="2" type="ORF">RJ639_000676</name>
</gene>
<dbReference type="FunFam" id="3.10.20.370:FF:000001">
    <property type="entry name" value="Retrovirus-related Pol polyprotein from transposon 17.6-like protein"/>
    <property type="match status" value="1"/>
</dbReference>
<evidence type="ECO:0000259" key="1">
    <source>
        <dbReference type="Pfam" id="PF17919"/>
    </source>
</evidence>
<reference evidence="2" key="1">
    <citation type="submission" date="2022-12" db="EMBL/GenBank/DDBJ databases">
        <title>Draft genome assemblies for two species of Escallonia (Escalloniales).</title>
        <authorList>
            <person name="Chanderbali A."/>
            <person name="Dervinis C."/>
            <person name="Anghel I."/>
            <person name="Soltis D."/>
            <person name="Soltis P."/>
            <person name="Zapata F."/>
        </authorList>
    </citation>
    <scope>NUCLEOTIDE SEQUENCE</scope>
    <source>
        <strain evidence="2">UCBG64.0493</strain>
        <tissue evidence="2">Leaf</tissue>
    </source>
</reference>
<dbReference type="InterPro" id="IPR041577">
    <property type="entry name" value="RT_RNaseH_2"/>
</dbReference>
<feature type="domain" description="Reverse transcriptase/retrotransposon-derived protein RNase H-like" evidence="1">
    <location>
        <begin position="57"/>
        <end position="151"/>
    </location>
</feature>
<dbReference type="InterPro" id="IPR043128">
    <property type="entry name" value="Rev_trsase/Diguanyl_cyclase"/>
</dbReference>
<dbReference type="AlphaFoldDB" id="A0AA88X860"/>
<dbReference type="Gene3D" id="3.30.70.270">
    <property type="match status" value="1"/>
</dbReference>
<evidence type="ECO:0000313" key="3">
    <source>
        <dbReference type="Proteomes" id="UP001188597"/>
    </source>
</evidence>
<comment type="caution">
    <text evidence="2">The sequence shown here is derived from an EMBL/GenBank/DDBJ whole genome shotgun (WGS) entry which is preliminary data.</text>
</comment>
<keyword evidence="3" id="KW-1185">Reference proteome</keyword>
<dbReference type="InterPro" id="IPR051320">
    <property type="entry name" value="Viral_Replic_Matur_Polypro"/>
</dbReference>
<dbReference type="PANTHER" id="PTHR33064">
    <property type="entry name" value="POL PROTEIN"/>
    <property type="match status" value="1"/>
</dbReference>
<organism evidence="2 3">
    <name type="scientific">Escallonia herrerae</name>
    <dbReference type="NCBI Taxonomy" id="1293975"/>
    <lineage>
        <taxon>Eukaryota</taxon>
        <taxon>Viridiplantae</taxon>
        <taxon>Streptophyta</taxon>
        <taxon>Embryophyta</taxon>
        <taxon>Tracheophyta</taxon>
        <taxon>Spermatophyta</taxon>
        <taxon>Magnoliopsida</taxon>
        <taxon>eudicotyledons</taxon>
        <taxon>Gunneridae</taxon>
        <taxon>Pentapetalae</taxon>
        <taxon>asterids</taxon>
        <taxon>campanulids</taxon>
        <taxon>Escalloniales</taxon>
        <taxon>Escalloniaceae</taxon>
        <taxon>Escallonia</taxon>
    </lineage>
</organism>
<dbReference type="EMBL" id="JAVXUP010000029">
    <property type="protein sequence ID" value="KAK3041752.1"/>
    <property type="molecule type" value="Genomic_DNA"/>
</dbReference>
<sequence>MDEEKVKAIKEWEAPTKVSELRSFLGLANYYRRFIKGYSAKVVPLTDLLKKGKAWEWSRRCQTAFEGLKEAVTEEPVLALPDHTKVFELQTDASDFAIGGVLMQERHPIAFESRKLNDTERRYTVQEKEVTAVVHCLRTWRDYLLGSQFLIKTDNISTSYFQSQKKLSPKQARSQDFLAEFDYFSYNLMRSEATNQSDYKRRSPLVAQVERSWNVQADVARSYLDKAASKMKKWVDKRRRPKEYNLGDMVMLKLLPQQFKSFRKVHKWLIRKYEGPFSHHGKSWESILSVGVVTKVEDSPGLPCWSTFYQELT</sequence>
<dbReference type="PANTHER" id="PTHR33064:SF40">
    <property type="entry name" value="REVERSE TRANSCRIPTASE_RETROTRANSPOSON-DERIVED PROTEIN RNASE H-LIKE DOMAIN-CONTAINING PROTEIN"/>
    <property type="match status" value="1"/>
</dbReference>
<dbReference type="Proteomes" id="UP001188597">
    <property type="component" value="Unassembled WGS sequence"/>
</dbReference>
<name>A0AA88X860_9ASTE</name>
<evidence type="ECO:0000313" key="2">
    <source>
        <dbReference type="EMBL" id="KAK3041752.1"/>
    </source>
</evidence>
<dbReference type="Pfam" id="PF17919">
    <property type="entry name" value="RT_RNaseH_2"/>
    <property type="match status" value="1"/>
</dbReference>
<dbReference type="SUPFAM" id="SSF56672">
    <property type="entry name" value="DNA/RNA polymerases"/>
    <property type="match status" value="1"/>
</dbReference>
<accession>A0AA88X860</accession>